<dbReference type="GO" id="GO:0004843">
    <property type="term" value="F:cysteine-type deubiquitinase activity"/>
    <property type="evidence" value="ECO:0007669"/>
    <property type="project" value="InterPro"/>
</dbReference>
<organism evidence="4 5">
    <name type="scientific">Solanum bulbocastanum</name>
    <name type="common">Wild potato</name>
    <dbReference type="NCBI Taxonomy" id="147425"/>
    <lineage>
        <taxon>Eukaryota</taxon>
        <taxon>Viridiplantae</taxon>
        <taxon>Streptophyta</taxon>
        <taxon>Embryophyta</taxon>
        <taxon>Tracheophyta</taxon>
        <taxon>Spermatophyta</taxon>
        <taxon>Magnoliopsida</taxon>
        <taxon>eudicotyledons</taxon>
        <taxon>Gunneridae</taxon>
        <taxon>Pentapetalae</taxon>
        <taxon>asterids</taxon>
        <taxon>lamiids</taxon>
        <taxon>Solanales</taxon>
        <taxon>Solanaceae</taxon>
        <taxon>Solanoideae</taxon>
        <taxon>Solaneae</taxon>
        <taxon>Solanum</taxon>
    </lineage>
</organism>
<dbReference type="EMBL" id="JBANQN010000008">
    <property type="protein sequence ID" value="KAK6782207.1"/>
    <property type="molecule type" value="Genomic_DNA"/>
</dbReference>
<dbReference type="GO" id="GO:0005829">
    <property type="term" value="C:cytosol"/>
    <property type="evidence" value="ECO:0007669"/>
    <property type="project" value="TreeGrafter"/>
</dbReference>
<feature type="domain" description="Peptidase C19 ubiquitin carboxyl-terminal hydrolase" evidence="3">
    <location>
        <begin position="126"/>
        <end position="246"/>
    </location>
</feature>
<dbReference type="PANTHER" id="PTHR24006:SF747">
    <property type="entry name" value="UBIQUITIN CARBOXYL-TERMINAL HYDROLASE 20"/>
    <property type="match status" value="1"/>
</dbReference>
<dbReference type="GO" id="GO:0005634">
    <property type="term" value="C:nucleus"/>
    <property type="evidence" value="ECO:0007669"/>
    <property type="project" value="TreeGrafter"/>
</dbReference>
<protein>
    <recommendedName>
        <fullName evidence="3">Peptidase C19 ubiquitin carboxyl-terminal hydrolase domain-containing protein</fullName>
    </recommendedName>
</protein>
<comment type="caution">
    <text evidence="4">The sequence shown here is derived from an EMBL/GenBank/DDBJ whole genome shotgun (WGS) entry which is preliminary data.</text>
</comment>
<dbReference type="InterPro" id="IPR038765">
    <property type="entry name" value="Papain-like_cys_pep_sf"/>
</dbReference>
<dbReference type="Proteomes" id="UP001371456">
    <property type="component" value="Unassembled WGS sequence"/>
</dbReference>
<comment type="similarity">
    <text evidence="1">Belongs to the peptidase C19 family.</text>
</comment>
<proteinExistence type="inferred from homology"/>
<dbReference type="AlphaFoldDB" id="A0AAN8TBR2"/>
<sequence>MKKVNAKNVQTSPDHEPLKTKEIGKNNVDFSSVKIKVEEKPKEKDSGLNERSPVQVDFDSLFIIVDSNSTGYTVSSDSDGLSYSDWAEWPPLNVVPISSIKPEIFKEIVEETRPIENKSSKMVGSGMCNLGNTCFLNVVVQSFMHIVVLLQLLGLIDHVSPCDNHMIRFYVVCMIQDLVDLCMSGASDYISPKKIASHLRDETSMKHELNKNEDSDSHDHVYCEDQLQNVEIKLECSSDEEFMDALQEGSHVSSMNEKKRKLEDSPSRDG</sequence>
<dbReference type="Gene3D" id="3.90.70.10">
    <property type="entry name" value="Cysteine proteinases"/>
    <property type="match status" value="1"/>
</dbReference>
<dbReference type="PROSITE" id="PS00972">
    <property type="entry name" value="USP_1"/>
    <property type="match status" value="1"/>
</dbReference>
<reference evidence="4 5" key="1">
    <citation type="submission" date="2024-02" db="EMBL/GenBank/DDBJ databases">
        <title>de novo genome assembly of Solanum bulbocastanum strain 11H21.</title>
        <authorList>
            <person name="Hosaka A.J."/>
        </authorList>
    </citation>
    <scope>NUCLEOTIDE SEQUENCE [LARGE SCALE GENOMIC DNA]</scope>
    <source>
        <tissue evidence="4">Young leaves</tissue>
    </source>
</reference>
<evidence type="ECO:0000313" key="5">
    <source>
        <dbReference type="Proteomes" id="UP001371456"/>
    </source>
</evidence>
<evidence type="ECO:0000256" key="2">
    <source>
        <dbReference type="SAM" id="MobiDB-lite"/>
    </source>
</evidence>
<feature type="region of interest" description="Disordered" evidence="2">
    <location>
        <begin position="1"/>
        <end position="25"/>
    </location>
</feature>
<feature type="compositionally biased region" description="Basic and acidic residues" evidence="2">
    <location>
        <begin position="256"/>
        <end position="270"/>
    </location>
</feature>
<accession>A0AAN8TBR2</accession>
<dbReference type="Pfam" id="PF00443">
    <property type="entry name" value="UCH"/>
    <property type="match status" value="1"/>
</dbReference>
<dbReference type="InterPro" id="IPR018200">
    <property type="entry name" value="USP_CS"/>
</dbReference>
<feature type="region of interest" description="Disordered" evidence="2">
    <location>
        <begin position="247"/>
        <end position="270"/>
    </location>
</feature>
<dbReference type="InterPro" id="IPR050164">
    <property type="entry name" value="Peptidase_C19"/>
</dbReference>
<evidence type="ECO:0000259" key="3">
    <source>
        <dbReference type="Pfam" id="PF00443"/>
    </source>
</evidence>
<dbReference type="InterPro" id="IPR001394">
    <property type="entry name" value="Peptidase_C19_UCH"/>
</dbReference>
<dbReference type="PANTHER" id="PTHR24006">
    <property type="entry name" value="UBIQUITIN CARBOXYL-TERMINAL HYDROLASE"/>
    <property type="match status" value="1"/>
</dbReference>
<feature type="compositionally biased region" description="Basic and acidic residues" evidence="2">
    <location>
        <begin position="13"/>
        <end position="24"/>
    </location>
</feature>
<evidence type="ECO:0000256" key="1">
    <source>
        <dbReference type="ARBA" id="ARBA00009085"/>
    </source>
</evidence>
<dbReference type="GO" id="GO:0016579">
    <property type="term" value="P:protein deubiquitination"/>
    <property type="evidence" value="ECO:0007669"/>
    <property type="project" value="InterPro"/>
</dbReference>
<gene>
    <name evidence="4" type="ORF">RDI58_020003</name>
</gene>
<dbReference type="SUPFAM" id="SSF54001">
    <property type="entry name" value="Cysteine proteinases"/>
    <property type="match status" value="1"/>
</dbReference>
<name>A0AAN8TBR2_SOLBU</name>
<evidence type="ECO:0000313" key="4">
    <source>
        <dbReference type="EMBL" id="KAK6782207.1"/>
    </source>
</evidence>
<keyword evidence="5" id="KW-1185">Reference proteome</keyword>